<dbReference type="Pfam" id="PF25425">
    <property type="entry name" value="YfjL_N"/>
    <property type="match status" value="1"/>
</dbReference>
<gene>
    <name evidence="3" type="ORF">AM506_20575</name>
</gene>
<name>A0A0P6VY30_9BACI</name>
<reference evidence="3 4" key="1">
    <citation type="submission" date="2015-08" db="EMBL/GenBank/DDBJ databases">
        <title>Draft Genome Sequence of Bacillus vietnamensis UCD-SED5.</title>
        <authorList>
            <person name="Lee R.D."/>
            <person name="Jospin G."/>
            <person name="Lang J.M."/>
            <person name="Coil D.A."/>
            <person name="Eisen J.A."/>
        </authorList>
    </citation>
    <scope>NUCLEOTIDE SEQUENCE [LARGE SCALE GENOMIC DNA]</scope>
    <source>
        <strain evidence="3 4">UCD-SED5</strain>
    </source>
</reference>
<dbReference type="AlphaFoldDB" id="A0A0P6VY30"/>
<accession>A0A0P6VY30</accession>
<dbReference type="RefSeq" id="WP_060674843.1">
    <property type="nucleotide sequence ID" value="NZ_LIXZ01000028.1"/>
</dbReference>
<dbReference type="OrthoDB" id="2834891at2"/>
<dbReference type="InterPro" id="IPR057359">
    <property type="entry name" value="YfjL_N"/>
</dbReference>
<feature type="transmembrane region" description="Helical" evidence="1">
    <location>
        <begin position="6"/>
        <end position="26"/>
    </location>
</feature>
<dbReference type="EMBL" id="LIXZ01000028">
    <property type="protein sequence ID" value="KPL57744.1"/>
    <property type="molecule type" value="Genomic_DNA"/>
</dbReference>
<keyword evidence="1" id="KW-0472">Membrane</keyword>
<evidence type="ECO:0000313" key="3">
    <source>
        <dbReference type="EMBL" id="KPL57744.1"/>
    </source>
</evidence>
<dbReference type="PATRIC" id="fig|218284.4.peg.2647"/>
<keyword evidence="1" id="KW-1133">Transmembrane helix</keyword>
<evidence type="ECO:0000313" key="4">
    <source>
        <dbReference type="Proteomes" id="UP000050398"/>
    </source>
</evidence>
<comment type="caution">
    <text evidence="3">The sequence shown here is derived from an EMBL/GenBank/DDBJ whole genome shotgun (WGS) entry which is preliminary data.</text>
</comment>
<proteinExistence type="predicted"/>
<organism evidence="3 4">
    <name type="scientific">Rossellomorea vietnamensis</name>
    <dbReference type="NCBI Taxonomy" id="218284"/>
    <lineage>
        <taxon>Bacteria</taxon>
        <taxon>Bacillati</taxon>
        <taxon>Bacillota</taxon>
        <taxon>Bacilli</taxon>
        <taxon>Bacillales</taxon>
        <taxon>Bacillaceae</taxon>
        <taxon>Rossellomorea</taxon>
    </lineage>
</organism>
<protein>
    <recommendedName>
        <fullName evidence="2">YfjL-like N-terminal domain-containing protein</fullName>
    </recommendedName>
</protein>
<dbReference type="Proteomes" id="UP000050398">
    <property type="component" value="Unassembled WGS sequence"/>
</dbReference>
<evidence type="ECO:0000256" key="1">
    <source>
        <dbReference type="SAM" id="Phobius"/>
    </source>
</evidence>
<keyword evidence="1" id="KW-0812">Transmembrane</keyword>
<feature type="domain" description="YfjL-like N-terminal" evidence="2">
    <location>
        <begin position="3"/>
        <end position="76"/>
    </location>
</feature>
<sequence>MNKKRIFQIILTLIFSFLLISIYSLFKGIPFGSYIAKAKITDYVEQVYGINKSVSKPQFNFEDSSYEVYLPQLGSQFSYDLLHNLIVDEKLANELNNEFQSDYNKLKDSYRDNIELPDAHLFSSVLADGEYSKNMSLYQKIYLLGIINREKITSEDSSKTAATLTKEIIEGLGENYNITSLQVIYTDLNGQYEITLDSKKPISIKTLGKNTSKMEQIGEEDKELIRELNGN</sequence>
<evidence type="ECO:0000259" key="2">
    <source>
        <dbReference type="Pfam" id="PF25425"/>
    </source>
</evidence>